<proteinExistence type="inferred from homology"/>
<name>A0ABS5YJ13_9ACTN</name>
<dbReference type="InterPro" id="IPR033453">
    <property type="entry name" value="Glyco_hydro_30_TIM-barrel"/>
</dbReference>
<dbReference type="InterPro" id="IPR000772">
    <property type="entry name" value="Ricin_B_lectin"/>
</dbReference>
<keyword evidence="2 5" id="KW-0732">Signal</keyword>
<sequence>MSIPRKVAWIAGAAAVASATVLVAPAAFAANESVNVYLTTTSDSGGRTVTRGLQQQTPISFASSSGSANQTITVNENTSYQPFEGAGASITDTAAFNIRGSGALSAATQNDVMTKLFSPTAGIGVSAIRNVIGSSDLAQGNFSYDNTCCDVNDFSLARDADVMALTKQAVGLNPSGFVMASPWSAPPWMKDNNAYSQGYLQAQYYKTYAQYFVKYIQGYQAQGVPIRYVTSQNEPGCCPGYPSMQWPVSGLQSFAKNDLMPALQSAGLNTKLLIGDWNFDTYDQWVAPLVADTAIRNHPNFGGIAWHDYGGNPSTASTVRNQYPNVNMYMTEHSGGTWVSNQHAEDMGDLIEYFRNWGRAWTKWSLAVDQNMGPHNGGCGTCTGLITVQRGGSRAGQVDYTIEYYTMGHLTKFVKPGAVRIDSSANGTVPNVAFRNSDGSKALIAYNTTTGNQSVKVNWGGQSFVYNLPGRTSATFTWNGTQSNGGGGGGSGRTGTITGLGSKCLDVTGGSTTNGNQPQLWDCGAGNPNQQWTVGTDNTIRGLGKCLDVANNSTADGAVVHQWDCIDSVASQKWTVNANRDIVNTASGKCLDVKDNSTANGAKLQLWACTGAANQKWITP</sequence>
<dbReference type="EMBL" id="JAHKKG010000002">
    <property type="protein sequence ID" value="MBU2663455.1"/>
    <property type="molecule type" value="Genomic_DNA"/>
</dbReference>
<dbReference type="Gene3D" id="3.20.20.80">
    <property type="entry name" value="Glycosidases"/>
    <property type="match status" value="1"/>
</dbReference>
<evidence type="ECO:0000259" key="6">
    <source>
        <dbReference type="SMART" id="SM00458"/>
    </source>
</evidence>
<accession>A0ABS5YJ13</accession>
<feature type="signal peptide" evidence="5">
    <location>
        <begin position="1"/>
        <end position="29"/>
    </location>
</feature>
<gene>
    <name evidence="7" type="ORF">KOI35_08055</name>
</gene>
<dbReference type="Pfam" id="PF17189">
    <property type="entry name" value="Glyco_hydro_30C"/>
    <property type="match status" value="1"/>
</dbReference>
<dbReference type="PROSITE" id="PS50231">
    <property type="entry name" value="RICIN_B_LECTIN"/>
    <property type="match status" value="1"/>
</dbReference>
<dbReference type="Gene3D" id="2.80.10.50">
    <property type="match status" value="2"/>
</dbReference>
<feature type="chain" id="PRO_5045678638" evidence="5">
    <location>
        <begin position="30"/>
        <end position="620"/>
    </location>
</feature>
<dbReference type="SMART" id="SM00458">
    <property type="entry name" value="RICIN"/>
    <property type="match status" value="1"/>
</dbReference>
<comment type="similarity">
    <text evidence="1 4">Belongs to the glycosyl hydrolase 30 family.</text>
</comment>
<evidence type="ECO:0000313" key="8">
    <source>
        <dbReference type="Proteomes" id="UP001519654"/>
    </source>
</evidence>
<organism evidence="7 8">
    <name type="scientific">Paractinoplanes bogorensis</name>
    <dbReference type="NCBI Taxonomy" id="1610840"/>
    <lineage>
        <taxon>Bacteria</taxon>
        <taxon>Bacillati</taxon>
        <taxon>Actinomycetota</taxon>
        <taxon>Actinomycetes</taxon>
        <taxon>Micromonosporales</taxon>
        <taxon>Micromonosporaceae</taxon>
        <taxon>Paractinoplanes</taxon>
    </lineage>
</organism>
<dbReference type="SUPFAM" id="SSF51011">
    <property type="entry name" value="Glycosyl hydrolase domain"/>
    <property type="match status" value="1"/>
</dbReference>
<evidence type="ECO:0000256" key="3">
    <source>
        <dbReference type="ARBA" id="ARBA00022801"/>
    </source>
</evidence>
<dbReference type="InterPro" id="IPR001139">
    <property type="entry name" value="Glyco_hydro_30"/>
</dbReference>
<dbReference type="PANTHER" id="PTHR11069">
    <property type="entry name" value="GLUCOSYLCERAMIDASE"/>
    <property type="match status" value="1"/>
</dbReference>
<dbReference type="SUPFAM" id="SSF51445">
    <property type="entry name" value="(Trans)glycosidases"/>
    <property type="match status" value="1"/>
</dbReference>
<reference evidence="7 8" key="1">
    <citation type="submission" date="2021-06" db="EMBL/GenBank/DDBJ databases">
        <title>Actinoplanes lichenicola sp. nov., and Actinoplanes ovalisporus sp. nov., isolated from lichen in Thailand.</title>
        <authorList>
            <person name="Saeng-In P."/>
            <person name="Kanchanasin P."/>
            <person name="Yuki M."/>
            <person name="Kudo T."/>
            <person name="Ohkuma M."/>
            <person name="Phongsopitanun W."/>
            <person name="Tanasupawat S."/>
        </authorList>
    </citation>
    <scope>NUCLEOTIDE SEQUENCE [LARGE SCALE GENOMIC DNA]</scope>
    <source>
        <strain evidence="7 8">NBRC 110975</strain>
    </source>
</reference>
<comment type="caution">
    <text evidence="7">The sequence shown here is derived from an EMBL/GenBank/DDBJ whole genome shotgun (WGS) entry which is preliminary data.</text>
</comment>
<dbReference type="Proteomes" id="UP001519654">
    <property type="component" value="Unassembled WGS sequence"/>
</dbReference>
<dbReference type="SUPFAM" id="SSF50370">
    <property type="entry name" value="Ricin B-like lectins"/>
    <property type="match status" value="1"/>
</dbReference>
<dbReference type="Pfam" id="PF00652">
    <property type="entry name" value="Ricin_B_lectin"/>
    <property type="match status" value="1"/>
</dbReference>
<dbReference type="Pfam" id="PF02055">
    <property type="entry name" value="Glyco_hydro_30"/>
    <property type="match status" value="1"/>
</dbReference>
<keyword evidence="4" id="KW-0326">Glycosidase</keyword>
<dbReference type="PANTHER" id="PTHR11069:SF23">
    <property type="entry name" value="LYSOSOMAL ACID GLUCOSYLCERAMIDASE"/>
    <property type="match status" value="1"/>
</dbReference>
<evidence type="ECO:0000256" key="4">
    <source>
        <dbReference type="RuleBase" id="RU361188"/>
    </source>
</evidence>
<evidence type="ECO:0000256" key="1">
    <source>
        <dbReference type="ARBA" id="ARBA00005382"/>
    </source>
</evidence>
<dbReference type="InterPro" id="IPR017853">
    <property type="entry name" value="GH"/>
</dbReference>
<keyword evidence="3 4" id="KW-0378">Hydrolase</keyword>
<feature type="domain" description="Ricin B lectin" evidence="6">
    <location>
        <begin position="492"/>
        <end position="620"/>
    </location>
</feature>
<keyword evidence="8" id="KW-1185">Reference proteome</keyword>
<dbReference type="CDD" id="cd23451">
    <property type="entry name" value="beta-trefoil_Ricin_laminarinase"/>
    <property type="match status" value="1"/>
</dbReference>
<evidence type="ECO:0000256" key="5">
    <source>
        <dbReference type="SAM" id="SignalP"/>
    </source>
</evidence>
<dbReference type="RefSeq" id="WP_215785379.1">
    <property type="nucleotide sequence ID" value="NZ_JAHKKG010000002.1"/>
</dbReference>
<evidence type="ECO:0000313" key="7">
    <source>
        <dbReference type="EMBL" id="MBU2663455.1"/>
    </source>
</evidence>
<dbReference type="Gene3D" id="2.60.40.1180">
    <property type="entry name" value="Golgi alpha-mannosidase II"/>
    <property type="match status" value="1"/>
</dbReference>
<dbReference type="InterPro" id="IPR035992">
    <property type="entry name" value="Ricin_B-like_lectins"/>
</dbReference>
<evidence type="ECO:0000256" key="2">
    <source>
        <dbReference type="ARBA" id="ARBA00022729"/>
    </source>
</evidence>
<protein>
    <submittedName>
        <fullName evidence="7">Ricin-type beta-trefoil lectin domain protein</fullName>
    </submittedName>
</protein>
<dbReference type="InterPro" id="IPR013780">
    <property type="entry name" value="Glyco_hydro_b"/>
</dbReference>
<dbReference type="InterPro" id="IPR033452">
    <property type="entry name" value="GH30_C"/>
</dbReference>